<reference evidence="2" key="1">
    <citation type="submission" date="2020-12" db="EMBL/GenBank/DDBJ databases">
        <title>Ramlibacter sp. nov., isolated from a freshwater alga, Cryptomonas.</title>
        <authorList>
            <person name="Kim H.M."/>
            <person name="Jeon C.O."/>
        </authorList>
    </citation>
    <scope>NUCLEOTIDE SEQUENCE</scope>
    <source>
        <strain evidence="2">CrO1</strain>
    </source>
</reference>
<accession>A0A934UPR0</accession>
<feature type="transmembrane region" description="Helical" evidence="1">
    <location>
        <begin position="45"/>
        <end position="62"/>
    </location>
</feature>
<evidence type="ECO:0000256" key="1">
    <source>
        <dbReference type="SAM" id="Phobius"/>
    </source>
</evidence>
<comment type="caution">
    <text evidence="2">The sequence shown here is derived from an EMBL/GenBank/DDBJ whole genome shotgun (WGS) entry which is preliminary data.</text>
</comment>
<gene>
    <name evidence="2" type="ORF">I8E28_04415</name>
</gene>
<keyword evidence="3" id="KW-1185">Reference proteome</keyword>
<name>A0A934UPR0_9BURK</name>
<keyword evidence="1" id="KW-1133">Transmembrane helix</keyword>
<dbReference type="Proteomes" id="UP000617041">
    <property type="component" value="Unassembled WGS sequence"/>
</dbReference>
<sequence length="134" mass="14109">MSNSAIFKATAIVAAIFGALLLLVPNDLVAMYGAQPMNSTGVYNSQLYGAFLLGLAAIDWGVSRVMAEDALRPVAFGNLVGSGLALVVAVVRQFQPDSFPMGWLNVAIFVLVAAGFAYALVAHMDGVQMHRPAH</sequence>
<organism evidence="2 3">
    <name type="scientific">Ramlibacter algicola</name>
    <dbReference type="NCBI Taxonomy" id="2795217"/>
    <lineage>
        <taxon>Bacteria</taxon>
        <taxon>Pseudomonadati</taxon>
        <taxon>Pseudomonadota</taxon>
        <taxon>Betaproteobacteria</taxon>
        <taxon>Burkholderiales</taxon>
        <taxon>Comamonadaceae</taxon>
        <taxon>Ramlibacter</taxon>
    </lineage>
</organism>
<feature type="transmembrane region" description="Helical" evidence="1">
    <location>
        <begin position="5"/>
        <end position="25"/>
    </location>
</feature>
<evidence type="ECO:0000313" key="3">
    <source>
        <dbReference type="Proteomes" id="UP000617041"/>
    </source>
</evidence>
<evidence type="ECO:0000313" key="2">
    <source>
        <dbReference type="EMBL" id="MBK0391824.1"/>
    </source>
</evidence>
<feature type="transmembrane region" description="Helical" evidence="1">
    <location>
        <begin position="74"/>
        <end position="95"/>
    </location>
</feature>
<proteinExistence type="predicted"/>
<protein>
    <submittedName>
        <fullName evidence="2">Uncharacterized protein</fullName>
    </submittedName>
</protein>
<feature type="transmembrane region" description="Helical" evidence="1">
    <location>
        <begin position="101"/>
        <end position="121"/>
    </location>
</feature>
<dbReference type="AlphaFoldDB" id="A0A934UPR0"/>
<keyword evidence="1" id="KW-0472">Membrane</keyword>
<keyword evidence="1" id="KW-0812">Transmembrane</keyword>
<dbReference type="EMBL" id="JAEDAO010000001">
    <property type="protein sequence ID" value="MBK0391824.1"/>
    <property type="molecule type" value="Genomic_DNA"/>
</dbReference>
<dbReference type="RefSeq" id="WP_200786621.1">
    <property type="nucleotide sequence ID" value="NZ_JAEDAO010000001.1"/>
</dbReference>